<accession>A0A6L9QEM2</accession>
<evidence type="ECO:0000313" key="4">
    <source>
        <dbReference type="Proteomes" id="UP000475532"/>
    </source>
</evidence>
<feature type="region of interest" description="Disordered" evidence="1">
    <location>
        <begin position="112"/>
        <end position="139"/>
    </location>
</feature>
<feature type="region of interest" description="Disordered" evidence="1">
    <location>
        <begin position="1"/>
        <end position="56"/>
    </location>
</feature>
<keyword evidence="2" id="KW-0812">Transmembrane</keyword>
<dbReference type="EMBL" id="JAAGLI010000213">
    <property type="protein sequence ID" value="NEA22624.1"/>
    <property type="molecule type" value="Genomic_DNA"/>
</dbReference>
<protein>
    <submittedName>
        <fullName evidence="3">Uncharacterized protein</fullName>
    </submittedName>
</protein>
<organism evidence="3 4">
    <name type="scientific">Actinomadura bangladeshensis</name>
    <dbReference type="NCBI Taxonomy" id="453573"/>
    <lineage>
        <taxon>Bacteria</taxon>
        <taxon>Bacillati</taxon>
        <taxon>Actinomycetota</taxon>
        <taxon>Actinomycetes</taxon>
        <taxon>Streptosporangiales</taxon>
        <taxon>Thermomonosporaceae</taxon>
        <taxon>Actinomadura</taxon>
    </lineage>
</organism>
<keyword evidence="2" id="KW-1133">Transmembrane helix</keyword>
<feature type="compositionally biased region" description="Basic residues" evidence="1">
    <location>
        <begin position="114"/>
        <end position="125"/>
    </location>
</feature>
<evidence type="ECO:0000256" key="2">
    <source>
        <dbReference type="SAM" id="Phobius"/>
    </source>
</evidence>
<dbReference type="AlphaFoldDB" id="A0A6L9QEM2"/>
<sequence length="139" mass="15336">MPPRKPPLKKPAARRTSTARKTSQTRSKTGDGHVKAHTRQTKHGTVRVGSHDRKTRAQWKTAGNAWAGAGASGVLAIGLVFQLSFVLIAACAIVLAVTLKVVVYLLTGEDMGRPKRRRRTAKRRTTSTARRTTTRRRTR</sequence>
<gene>
    <name evidence="3" type="ORF">G3I70_08980</name>
</gene>
<keyword evidence="2" id="KW-0472">Membrane</keyword>
<proteinExistence type="predicted"/>
<dbReference type="Proteomes" id="UP000475532">
    <property type="component" value="Unassembled WGS sequence"/>
</dbReference>
<reference evidence="3 4" key="1">
    <citation type="submission" date="2020-01" db="EMBL/GenBank/DDBJ databases">
        <title>Insect and environment-associated Actinomycetes.</title>
        <authorList>
            <person name="Currrie C."/>
            <person name="Chevrette M."/>
            <person name="Carlson C."/>
            <person name="Stubbendieck R."/>
            <person name="Wendt-Pienkowski E."/>
        </authorList>
    </citation>
    <scope>NUCLEOTIDE SEQUENCE [LARGE SCALE GENOMIC DNA]</scope>
    <source>
        <strain evidence="3 4">SID10258</strain>
    </source>
</reference>
<feature type="compositionally biased region" description="Basic residues" evidence="1">
    <location>
        <begin position="35"/>
        <end position="45"/>
    </location>
</feature>
<evidence type="ECO:0000256" key="1">
    <source>
        <dbReference type="SAM" id="MobiDB-lite"/>
    </source>
</evidence>
<feature type="compositionally biased region" description="Basic residues" evidence="1">
    <location>
        <begin position="1"/>
        <end position="13"/>
    </location>
</feature>
<comment type="caution">
    <text evidence="3">The sequence shown here is derived from an EMBL/GenBank/DDBJ whole genome shotgun (WGS) entry which is preliminary data.</text>
</comment>
<feature type="transmembrane region" description="Helical" evidence="2">
    <location>
        <begin position="87"/>
        <end position="107"/>
    </location>
</feature>
<name>A0A6L9QEM2_9ACTN</name>
<evidence type="ECO:0000313" key="3">
    <source>
        <dbReference type="EMBL" id="NEA22624.1"/>
    </source>
</evidence>
<dbReference type="RefSeq" id="WP_163054403.1">
    <property type="nucleotide sequence ID" value="NZ_JAAGLI010000213.1"/>
</dbReference>
<feature type="transmembrane region" description="Helical" evidence="2">
    <location>
        <begin position="63"/>
        <end position="81"/>
    </location>
</feature>